<dbReference type="InterPro" id="IPR029787">
    <property type="entry name" value="Nucleotide_cyclase"/>
</dbReference>
<proteinExistence type="predicted"/>
<dbReference type="PANTHER" id="PTHR45138">
    <property type="entry name" value="REGULATORY COMPONENTS OF SENSORY TRANSDUCTION SYSTEM"/>
    <property type="match status" value="1"/>
</dbReference>
<evidence type="ECO:0000259" key="4">
    <source>
        <dbReference type="PROSITE" id="PS50110"/>
    </source>
</evidence>
<dbReference type="InterPro" id="IPR000160">
    <property type="entry name" value="GGDEF_dom"/>
</dbReference>
<evidence type="ECO:0000259" key="5">
    <source>
        <dbReference type="PROSITE" id="PS50887"/>
    </source>
</evidence>
<dbReference type="InterPro" id="IPR043128">
    <property type="entry name" value="Rev_trsase/Diguanyl_cyclase"/>
</dbReference>
<feature type="modified residue" description="4-aspartylphosphate" evidence="3">
    <location>
        <position position="56"/>
    </location>
</feature>
<dbReference type="SUPFAM" id="SSF55073">
    <property type="entry name" value="Nucleotide cyclase"/>
    <property type="match status" value="1"/>
</dbReference>
<dbReference type="PROSITE" id="PS50110">
    <property type="entry name" value="RESPONSE_REGULATORY"/>
    <property type="match status" value="1"/>
</dbReference>
<sequence>MNSALPRVLIVDDERSNINILGNLLAPDYEVVVAIDGASALRRARAATPPDIILLDVMMPDMNGYDVCRLLKADAATRDIPVIFITSMGEEDNEAYGLDIGAVDYVAKPFSPAILKRRIQTHVELKRLRDHYQHLSATDPLTGIANRRRFDEAYAAAWQSALRRHEPLALIMLDVDRFKAYNDHYGHPAGDRCLQRVARALHGSLVRADDLLARYGGEEFVCLLPATDLAGGEAVARRLHRAVRELDLPHEHPEVAGRVSISVGVAVAWPAAGGEPERLVAEADLRLYEAKAGGRDRIVAGGAVSDGSGQA</sequence>
<dbReference type="InterPro" id="IPR011006">
    <property type="entry name" value="CheY-like_superfamily"/>
</dbReference>
<evidence type="ECO:0000256" key="1">
    <source>
        <dbReference type="ARBA" id="ARBA00012528"/>
    </source>
</evidence>
<dbReference type="InterPro" id="IPR001789">
    <property type="entry name" value="Sig_transdc_resp-reg_receiver"/>
</dbReference>
<protein>
    <recommendedName>
        <fullName evidence="1">diguanylate cyclase</fullName>
        <ecNumber evidence="1">2.7.7.65</ecNumber>
    </recommendedName>
</protein>
<reference evidence="6" key="1">
    <citation type="submission" date="2019-12" db="EMBL/GenBank/DDBJ databases">
        <title>Comparative genomics gives insights into the taxonomy of the Azoarcus-Aromatoleum group and reveals separate origins of nif in the plant-associated Azoarcus and non-plant-associated Aromatoleum sub-groups.</title>
        <authorList>
            <person name="Lafos M."/>
            <person name="Maluk M."/>
            <person name="Batista M."/>
            <person name="Junghare M."/>
            <person name="Carmona M."/>
            <person name="Faoro H."/>
            <person name="Cruz L.M."/>
            <person name="Battistoni F."/>
            <person name="De Souza E."/>
            <person name="Pedrosa F."/>
            <person name="Chen W.-M."/>
            <person name="Poole P.S."/>
            <person name="Dixon R.A."/>
            <person name="James E.K."/>
        </authorList>
    </citation>
    <scope>NUCLEOTIDE SEQUENCE</scope>
    <source>
        <strain evidence="6">LuFRes1</strain>
    </source>
</reference>
<evidence type="ECO:0000256" key="3">
    <source>
        <dbReference type="PROSITE-ProRule" id="PRU00169"/>
    </source>
</evidence>
<dbReference type="EC" id="2.7.7.65" evidence="1"/>
<evidence type="ECO:0000313" key="7">
    <source>
        <dbReference type="Proteomes" id="UP000615989"/>
    </source>
</evidence>
<comment type="catalytic activity">
    <reaction evidence="2">
        <text>2 GTP = 3',3'-c-di-GMP + 2 diphosphate</text>
        <dbReference type="Rhea" id="RHEA:24898"/>
        <dbReference type="ChEBI" id="CHEBI:33019"/>
        <dbReference type="ChEBI" id="CHEBI:37565"/>
        <dbReference type="ChEBI" id="CHEBI:58805"/>
        <dbReference type="EC" id="2.7.7.65"/>
    </reaction>
</comment>
<dbReference type="CDD" id="cd01949">
    <property type="entry name" value="GGDEF"/>
    <property type="match status" value="1"/>
</dbReference>
<comment type="caution">
    <text evidence="6">The sequence shown here is derived from an EMBL/GenBank/DDBJ whole genome shotgun (WGS) entry which is preliminary data.</text>
</comment>
<dbReference type="Pfam" id="PF00072">
    <property type="entry name" value="Response_reg"/>
    <property type="match status" value="1"/>
</dbReference>
<accession>A0ABX1PJA6</accession>
<gene>
    <name evidence="6" type="ORF">GO606_07530</name>
</gene>
<keyword evidence="3" id="KW-0597">Phosphoprotein</keyword>
<keyword evidence="7" id="KW-1185">Reference proteome</keyword>
<dbReference type="Proteomes" id="UP000615989">
    <property type="component" value="Unassembled WGS sequence"/>
</dbReference>
<dbReference type="Gene3D" id="3.40.50.2300">
    <property type="match status" value="1"/>
</dbReference>
<dbReference type="SUPFAM" id="SSF52172">
    <property type="entry name" value="CheY-like"/>
    <property type="match status" value="1"/>
</dbReference>
<dbReference type="Gene3D" id="3.30.70.270">
    <property type="match status" value="1"/>
</dbReference>
<evidence type="ECO:0000256" key="2">
    <source>
        <dbReference type="ARBA" id="ARBA00034247"/>
    </source>
</evidence>
<dbReference type="EMBL" id="WTVG01000016">
    <property type="protein sequence ID" value="NMG24579.1"/>
    <property type="molecule type" value="Genomic_DNA"/>
</dbReference>
<dbReference type="InterPro" id="IPR050469">
    <property type="entry name" value="Diguanylate_Cyclase"/>
</dbReference>
<organism evidence="6 7">
    <name type="scientific">Aromatoleum anaerobium</name>
    <dbReference type="NCBI Taxonomy" id="182180"/>
    <lineage>
        <taxon>Bacteria</taxon>
        <taxon>Pseudomonadati</taxon>
        <taxon>Pseudomonadota</taxon>
        <taxon>Betaproteobacteria</taxon>
        <taxon>Rhodocyclales</taxon>
        <taxon>Rhodocyclaceae</taxon>
        <taxon>Aromatoleum</taxon>
    </lineage>
</organism>
<feature type="domain" description="Response regulatory" evidence="4">
    <location>
        <begin position="7"/>
        <end position="123"/>
    </location>
</feature>
<feature type="domain" description="GGDEF" evidence="5">
    <location>
        <begin position="166"/>
        <end position="303"/>
    </location>
</feature>
<dbReference type="NCBIfam" id="TIGR00254">
    <property type="entry name" value="GGDEF"/>
    <property type="match status" value="1"/>
</dbReference>
<evidence type="ECO:0000313" key="6">
    <source>
        <dbReference type="EMBL" id="NMG24579.1"/>
    </source>
</evidence>
<dbReference type="RefSeq" id="WP_169117981.1">
    <property type="nucleotide sequence ID" value="NZ_WTVG02000037.1"/>
</dbReference>
<dbReference type="SMART" id="SM00448">
    <property type="entry name" value="REC"/>
    <property type="match status" value="1"/>
</dbReference>
<dbReference type="PANTHER" id="PTHR45138:SF9">
    <property type="entry name" value="DIGUANYLATE CYCLASE DGCM-RELATED"/>
    <property type="match status" value="1"/>
</dbReference>
<dbReference type="SMART" id="SM00267">
    <property type="entry name" value="GGDEF"/>
    <property type="match status" value="1"/>
</dbReference>
<dbReference type="Pfam" id="PF00990">
    <property type="entry name" value="GGDEF"/>
    <property type="match status" value="1"/>
</dbReference>
<name>A0ABX1PJA6_9RHOO</name>
<dbReference type="PROSITE" id="PS50887">
    <property type="entry name" value="GGDEF"/>
    <property type="match status" value="1"/>
</dbReference>